<proteinExistence type="predicted"/>
<organism evidence="1 2">
    <name type="scientific">Fusarium oxysporum f. sp. raphani 54005</name>
    <dbReference type="NCBI Taxonomy" id="1089458"/>
    <lineage>
        <taxon>Eukaryota</taxon>
        <taxon>Fungi</taxon>
        <taxon>Dikarya</taxon>
        <taxon>Ascomycota</taxon>
        <taxon>Pezizomycotina</taxon>
        <taxon>Sordariomycetes</taxon>
        <taxon>Hypocreomycetidae</taxon>
        <taxon>Hypocreales</taxon>
        <taxon>Nectriaceae</taxon>
        <taxon>Fusarium</taxon>
        <taxon>Fusarium oxysporum species complex</taxon>
    </lineage>
</organism>
<accession>X0B5F3</accession>
<evidence type="ECO:0000313" key="1">
    <source>
        <dbReference type="EMBL" id="EXK77345.1"/>
    </source>
</evidence>
<dbReference type="EMBL" id="JH658618">
    <property type="protein sequence ID" value="EXK77345.1"/>
    <property type="molecule type" value="Genomic_DNA"/>
</dbReference>
<dbReference type="AlphaFoldDB" id="X0B5F3"/>
<sequence>MMTLTAKMRYEYPHEPTDEDVAVRPTGWTASILPIRKKGWKPLSLEVLTGKNDTRRETPTVR</sequence>
<protein>
    <submittedName>
        <fullName evidence="1">Uncharacterized protein</fullName>
    </submittedName>
</protein>
<reference evidence="1 2" key="1">
    <citation type="submission" date="2011-11" db="EMBL/GenBank/DDBJ databases">
        <title>The Genome Sequence of Fusarium oxysporum PHW815.</title>
        <authorList>
            <consortium name="The Broad Institute Genome Sequencing Platform"/>
            <person name="Ma L.-J."/>
            <person name="Gale L.R."/>
            <person name="Schwartz D.C."/>
            <person name="Zhou S."/>
            <person name="Corby-Kistler H."/>
            <person name="Young S.K."/>
            <person name="Zeng Q."/>
            <person name="Gargeya S."/>
            <person name="Fitzgerald M."/>
            <person name="Haas B."/>
            <person name="Abouelleil A."/>
            <person name="Alvarado L."/>
            <person name="Arachchi H.M."/>
            <person name="Berlin A."/>
            <person name="Brown A."/>
            <person name="Chapman S.B."/>
            <person name="Chen Z."/>
            <person name="Dunbar C."/>
            <person name="Freedman E."/>
            <person name="Gearin G."/>
            <person name="Goldberg J."/>
            <person name="Griggs A."/>
            <person name="Gujja S."/>
            <person name="Heiman D."/>
            <person name="Howarth C."/>
            <person name="Larson L."/>
            <person name="Lui A."/>
            <person name="MacDonald P.J.P."/>
            <person name="Montmayeur A."/>
            <person name="Murphy C."/>
            <person name="Neiman D."/>
            <person name="Pearson M."/>
            <person name="Priest M."/>
            <person name="Roberts A."/>
            <person name="Saif S."/>
            <person name="Shea T."/>
            <person name="Shenoy N."/>
            <person name="Sisk P."/>
            <person name="Stolte C."/>
            <person name="Sykes S."/>
            <person name="Wortman J."/>
            <person name="Nusbaum C."/>
            <person name="Birren B."/>
        </authorList>
    </citation>
    <scope>NUCLEOTIDE SEQUENCE [LARGE SCALE GENOMIC DNA]</scope>
    <source>
        <strain evidence="1 2">54005</strain>
    </source>
</reference>
<name>X0B5F3_FUSOX</name>
<dbReference type="Proteomes" id="UP000030663">
    <property type="component" value="Unassembled WGS sequence"/>
</dbReference>
<evidence type="ECO:0000313" key="2">
    <source>
        <dbReference type="Proteomes" id="UP000030663"/>
    </source>
</evidence>
<keyword evidence="2" id="KW-1185">Reference proteome</keyword>
<gene>
    <name evidence="1" type="ORF">FOQG_17938</name>
</gene>
<dbReference type="HOGENOM" id="CLU_2904297_0_0_1"/>